<feature type="coiled-coil region" evidence="1">
    <location>
        <begin position="373"/>
        <end position="400"/>
    </location>
</feature>
<dbReference type="AlphaFoldDB" id="A0A2G5STV2"/>
<feature type="domain" description="SPK" evidence="3">
    <location>
        <begin position="7"/>
        <end position="100"/>
    </location>
</feature>
<feature type="region of interest" description="Disordered" evidence="2">
    <location>
        <begin position="160"/>
        <end position="182"/>
    </location>
</feature>
<protein>
    <recommendedName>
        <fullName evidence="3">SPK domain-containing protein</fullName>
    </recommendedName>
</protein>
<dbReference type="InterPro" id="IPR053315">
    <property type="entry name" value="Peptidase_C14A"/>
</dbReference>
<proteinExistence type="predicted"/>
<evidence type="ECO:0000259" key="3">
    <source>
        <dbReference type="Pfam" id="PF04435"/>
    </source>
</evidence>
<name>A0A2G5STV2_9PELO</name>
<feature type="compositionally biased region" description="Basic and acidic residues" evidence="2">
    <location>
        <begin position="169"/>
        <end position="179"/>
    </location>
</feature>
<dbReference type="Proteomes" id="UP000230233">
    <property type="component" value="Chromosome X"/>
</dbReference>
<organism evidence="4 5">
    <name type="scientific">Caenorhabditis nigoni</name>
    <dbReference type="NCBI Taxonomy" id="1611254"/>
    <lineage>
        <taxon>Eukaryota</taxon>
        <taxon>Metazoa</taxon>
        <taxon>Ecdysozoa</taxon>
        <taxon>Nematoda</taxon>
        <taxon>Chromadorea</taxon>
        <taxon>Rhabditida</taxon>
        <taxon>Rhabditina</taxon>
        <taxon>Rhabditomorpha</taxon>
        <taxon>Rhabditoidea</taxon>
        <taxon>Rhabditidae</taxon>
        <taxon>Peloderinae</taxon>
        <taxon>Caenorhabditis</taxon>
    </lineage>
</organism>
<dbReference type="EMBL" id="PDUG01000006">
    <property type="protein sequence ID" value="PIC18565.1"/>
    <property type="molecule type" value="Genomic_DNA"/>
</dbReference>
<gene>
    <name evidence="4" type="primary">Cnig_chr_X.g24413</name>
    <name evidence="4" type="ORF">B9Z55_024413</name>
</gene>
<sequence>MDNEIKTFLEEKAMGSSIPISLKLVSRQFCKEQLGHHGQREVEDKMTELLARLHTWDLHSEDKIKIAYVYRTQISDEMEKEISEHTHYKIEVDEQRRIVSCESFLLFLTSRPTRGQKRRLLIPEDIDPNDAFLNCAAVPREFRGYYIQCVRDRRDHGNVNLQGGQLTGQHEHIAQRNEEQNDVVEAAEEHQGRQRQQTPQPVAMNAAVIESGDGTQHDVDPLAIQDEMPETHQQILENCEEQNNQNGKELSNPRAVPQAPPEPRIKIESADNDIMIVEVPIYPKVSKMAQGVANLADAYKLKDIQERALRIAKLPKSFHTKLETIELDFFVGGTINWAQRMKSSTFTENSVPLRQFYTDCKCHMLREVGYEFMEGEKGVLNELDAKISELEEVYELEEGDKLFISKDLIKEYIASFLLKQLEQKTHGI</sequence>
<feature type="region of interest" description="Disordered" evidence="2">
    <location>
        <begin position="243"/>
        <end position="262"/>
    </location>
</feature>
<accession>A0A2G5STV2</accession>
<dbReference type="PANTHER" id="PTHR23362">
    <property type="entry name" value="L-PLASTIN-RELATED"/>
    <property type="match status" value="1"/>
</dbReference>
<keyword evidence="5" id="KW-1185">Reference proteome</keyword>
<keyword evidence="1" id="KW-0175">Coiled coil</keyword>
<dbReference type="InterPro" id="IPR006570">
    <property type="entry name" value="SPK_dom"/>
</dbReference>
<comment type="caution">
    <text evidence="4">The sequence shown here is derived from an EMBL/GenBank/DDBJ whole genome shotgun (WGS) entry which is preliminary data.</text>
</comment>
<evidence type="ECO:0000313" key="4">
    <source>
        <dbReference type="EMBL" id="PIC18565.1"/>
    </source>
</evidence>
<reference evidence="5" key="1">
    <citation type="submission" date="2017-10" db="EMBL/GenBank/DDBJ databases">
        <title>Rapid genome shrinkage in a self-fertile nematode reveals novel sperm competition proteins.</title>
        <authorList>
            <person name="Yin D."/>
            <person name="Schwarz E.M."/>
            <person name="Thomas C.G."/>
            <person name="Felde R.L."/>
            <person name="Korf I.F."/>
            <person name="Cutter A.D."/>
            <person name="Schartner C.M."/>
            <person name="Ralston E.J."/>
            <person name="Meyer B.J."/>
            <person name="Haag E.S."/>
        </authorList>
    </citation>
    <scope>NUCLEOTIDE SEQUENCE [LARGE SCALE GENOMIC DNA]</scope>
    <source>
        <strain evidence="5">JU1422</strain>
    </source>
</reference>
<evidence type="ECO:0000256" key="1">
    <source>
        <dbReference type="SAM" id="Coils"/>
    </source>
</evidence>
<dbReference type="Pfam" id="PF04435">
    <property type="entry name" value="SPK"/>
    <property type="match status" value="1"/>
</dbReference>
<evidence type="ECO:0000313" key="5">
    <source>
        <dbReference type="Proteomes" id="UP000230233"/>
    </source>
</evidence>
<dbReference type="OrthoDB" id="5910604at2759"/>
<evidence type="ECO:0000256" key="2">
    <source>
        <dbReference type="SAM" id="MobiDB-lite"/>
    </source>
</evidence>